<evidence type="ECO:0000256" key="6">
    <source>
        <dbReference type="ARBA" id="ARBA00022737"/>
    </source>
</evidence>
<evidence type="ECO:0000256" key="8">
    <source>
        <dbReference type="PROSITE-ProRule" id="PRU00221"/>
    </source>
</evidence>
<dbReference type="EMBL" id="WIUZ02000003">
    <property type="protein sequence ID" value="KAF9789650.1"/>
    <property type="molecule type" value="Genomic_DNA"/>
</dbReference>
<dbReference type="InterPro" id="IPR015155">
    <property type="entry name" value="PFU"/>
</dbReference>
<feature type="repeat" description="WD" evidence="8">
    <location>
        <begin position="142"/>
        <end position="173"/>
    </location>
</feature>
<evidence type="ECO:0000256" key="2">
    <source>
        <dbReference type="ARBA" id="ARBA00004496"/>
    </source>
</evidence>
<keyword evidence="6" id="KW-0677">Repeat</keyword>
<dbReference type="GO" id="GO:0005634">
    <property type="term" value="C:nucleus"/>
    <property type="evidence" value="ECO:0007669"/>
    <property type="project" value="UniProtKB-SubCell"/>
</dbReference>
<evidence type="ECO:0000256" key="1">
    <source>
        <dbReference type="ARBA" id="ARBA00004123"/>
    </source>
</evidence>
<dbReference type="PROSITE" id="PS51396">
    <property type="entry name" value="PUL"/>
    <property type="match status" value="1"/>
</dbReference>
<feature type="non-terminal residue" evidence="12">
    <location>
        <position position="1"/>
    </location>
</feature>
<sequence>MPYRLSASLALHSSDVRALASPTDDLILSASRDATAILWKKPNPSAPFEQERTFKPGSGYVNAVTIVPPTSDAPKGYAVTAGQDMIINVYRLDSPQEEPEYSLIGHEHNVCALHTASDGTIISGSWDSTAKVWKGFKLAYDLRGHAQSILAVVAINGEEFLTGSADKTIKLWKKHKAVRTFTEHKDAVRGLALVTDIGFASCSNDRQIHVWTLEGDLVYSLSGHTSFIYGLSILPNGDIVSCGEDRSVRVWRDGECIQTITHPAVSVWAVSSLPNGDIVSGCSDHVVRVFSVEEGRWLPEADLKVYDEQVANQALPSQQIGDVKKSDLPGLEALKVSGGAIGRKPGETKMVKNGDAVEAHQWDSASNQWVKIGTVVDAVGSTRKQLYQGKEWDYVFDVDVHEGAPPLKLPYNASENPWTAAQRFLQANELPMTYLDEVVRFIEKNTTGVSLGADGGQYNDPYTGMGASRYQPAGGNAPSQNTGADPFTGGSRYQPSLPQSGPTQSGYSDPLTGANRYQPTPSPGFRPAPSSPVSSTPASGKVIPHTSPITFKQCNIPAMRTKLTELNSEIQREISTSTLALHPDEVALFTQMFDYLAAVNGGRKGSGQIVPNENHIEALIHVLDRWPAIHRFPLIDLARLIVAFAPQSLHANAGLGDRFMDALLRASDWDEHWTPPMTKAKERNILLLLRTVANALQENAKLGNITWALKVPIFAEPPPNELLTSPQRIVCSTLLLNFSCLALSSSPEPALRSLVFGLTLRGIANQPNDAEAVYRTLVALGNLLYAAKQLNAPLPAEEVAQARSTLEGV</sequence>
<feature type="domain" description="PUL" evidence="11">
    <location>
        <begin position="541"/>
        <end position="809"/>
    </location>
</feature>
<dbReference type="SUPFAM" id="SSF50978">
    <property type="entry name" value="WD40 repeat-like"/>
    <property type="match status" value="1"/>
</dbReference>
<feature type="repeat" description="WD" evidence="8">
    <location>
        <begin position="103"/>
        <end position="134"/>
    </location>
</feature>
<keyword evidence="7" id="KW-0539">Nucleus</keyword>
<dbReference type="Proteomes" id="UP000736335">
    <property type="component" value="Unassembled WGS sequence"/>
</dbReference>
<dbReference type="PANTHER" id="PTHR19849:SF0">
    <property type="entry name" value="PHOSPHOLIPASE A-2-ACTIVATING PROTEIN"/>
    <property type="match status" value="1"/>
</dbReference>
<dbReference type="Gene3D" id="1.25.10.10">
    <property type="entry name" value="Leucine-rich Repeat Variant"/>
    <property type="match status" value="1"/>
</dbReference>
<dbReference type="PROSITE" id="PS50294">
    <property type="entry name" value="WD_REPEATS_REGION"/>
    <property type="match status" value="1"/>
</dbReference>
<accession>A0A9P6HMN0</accession>
<evidence type="ECO:0000313" key="12">
    <source>
        <dbReference type="EMBL" id="KAF9789650.1"/>
    </source>
</evidence>
<evidence type="ECO:0000256" key="9">
    <source>
        <dbReference type="SAM" id="MobiDB-lite"/>
    </source>
</evidence>
<keyword evidence="13" id="KW-1185">Reference proteome</keyword>
<dbReference type="GO" id="GO:0043161">
    <property type="term" value="P:proteasome-mediated ubiquitin-dependent protein catabolic process"/>
    <property type="evidence" value="ECO:0007669"/>
    <property type="project" value="TreeGrafter"/>
</dbReference>
<dbReference type="PROSITE" id="PS50082">
    <property type="entry name" value="WD_REPEATS_2"/>
    <property type="match status" value="3"/>
</dbReference>
<dbReference type="GO" id="GO:0043130">
    <property type="term" value="F:ubiquitin binding"/>
    <property type="evidence" value="ECO:0007669"/>
    <property type="project" value="TreeGrafter"/>
</dbReference>
<dbReference type="SMART" id="SM00320">
    <property type="entry name" value="WD40"/>
    <property type="match status" value="7"/>
</dbReference>
<dbReference type="Gene3D" id="3.10.20.870">
    <property type="entry name" value="PFU (PLAA family ubiquitin binding), C-terminal domain"/>
    <property type="match status" value="1"/>
</dbReference>
<dbReference type="CDD" id="cd00200">
    <property type="entry name" value="WD40"/>
    <property type="match status" value="1"/>
</dbReference>
<evidence type="ECO:0000256" key="3">
    <source>
        <dbReference type="ARBA" id="ARBA00008495"/>
    </source>
</evidence>
<dbReference type="AlphaFoldDB" id="A0A9P6HMN0"/>
<dbReference type="GO" id="GO:0005737">
    <property type="term" value="C:cytoplasm"/>
    <property type="evidence" value="ECO:0007669"/>
    <property type="project" value="UniProtKB-SubCell"/>
</dbReference>
<dbReference type="InterPro" id="IPR015943">
    <property type="entry name" value="WD40/YVTN_repeat-like_dom_sf"/>
</dbReference>
<evidence type="ECO:0000313" key="13">
    <source>
        <dbReference type="Proteomes" id="UP000736335"/>
    </source>
</evidence>
<dbReference type="Gene3D" id="2.130.10.10">
    <property type="entry name" value="YVTN repeat-like/Quinoprotein amine dehydrogenase"/>
    <property type="match status" value="1"/>
</dbReference>
<evidence type="ECO:0000256" key="4">
    <source>
        <dbReference type="ARBA" id="ARBA00022490"/>
    </source>
</evidence>
<dbReference type="Pfam" id="PF09070">
    <property type="entry name" value="PFU"/>
    <property type="match status" value="1"/>
</dbReference>
<dbReference type="PROSITE" id="PS51394">
    <property type="entry name" value="PFU"/>
    <property type="match status" value="1"/>
</dbReference>
<feature type="region of interest" description="Disordered" evidence="9">
    <location>
        <begin position="449"/>
        <end position="546"/>
    </location>
</feature>
<dbReference type="Pfam" id="PF08324">
    <property type="entry name" value="PUL"/>
    <property type="match status" value="1"/>
</dbReference>
<dbReference type="InterPro" id="IPR038122">
    <property type="entry name" value="PFU_sf"/>
</dbReference>
<evidence type="ECO:0000256" key="5">
    <source>
        <dbReference type="ARBA" id="ARBA00022574"/>
    </source>
</evidence>
<name>A0A9P6HMN0_9AGAM</name>
<dbReference type="InterPro" id="IPR001680">
    <property type="entry name" value="WD40_rpt"/>
</dbReference>
<reference evidence="12" key="1">
    <citation type="journal article" date="2020" name="Nat. Commun.">
        <title>Large-scale genome sequencing of mycorrhizal fungi provides insights into the early evolution of symbiotic traits.</title>
        <authorList>
            <person name="Miyauchi S."/>
            <person name="Kiss E."/>
            <person name="Kuo A."/>
            <person name="Drula E."/>
            <person name="Kohler A."/>
            <person name="Sanchez-Garcia M."/>
            <person name="Morin E."/>
            <person name="Andreopoulos B."/>
            <person name="Barry K.W."/>
            <person name="Bonito G."/>
            <person name="Buee M."/>
            <person name="Carver A."/>
            <person name="Chen C."/>
            <person name="Cichocki N."/>
            <person name="Clum A."/>
            <person name="Culley D."/>
            <person name="Crous P.W."/>
            <person name="Fauchery L."/>
            <person name="Girlanda M."/>
            <person name="Hayes R.D."/>
            <person name="Keri Z."/>
            <person name="LaButti K."/>
            <person name="Lipzen A."/>
            <person name="Lombard V."/>
            <person name="Magnuson J."/>
            <person name="Maillard F."/>
            <person name="Murat C."/>
            <person name="Nolan M."/>
            <person name="Ohm R.A."/>
            <person name="Pangilinan J."/>
            <person name="Pereira M.F."/>
            <person name="Perotto S."/>
            <person name="Peter M."/>
            <person name="Pfister S."/>
            <person name="Riley R."/>
            <person name="Sitrit Y."/>
            <person name="Stielow J.B."/>
            <person name="Szollosi G."/>
            <person name="Zifcakova L."/>
            <person name="Stursova M."/>
            <person name="Spatafora J.W."/>
            <person name="Tedersoo L."/>
            <person name="Vaario L.M."/>
            <person name="Yamada A."/>
            <person name="Yan M."/>
            <person name="Wang P."/>
            <person name="Xu J."/>
            <person name="Bruns T."/>
            <person name="Baldrian P."/>
            <person name="Vilgalys R."/>
            <person name="Dunand C."/>
            <person name="Henrissat B."/>
            <person name="Grigoriev I.V."/>
            <person name="Hibbett D."/>
            <person name="Nagy L.G."/>
            <person name="Martin F.M."/>
        </authorList>
    </citation>
    <scope>NUCLEOTIDE SEQUENCE</scope>
    <source>
        <strain evidence="12">UH-Tt-Lm1</strain>
    </source>
</reference>
<protein>
    <submittedName>
        <fullName evidence="12">Phospholipase A-2-activating protein</fullName>
    </submittedName>
</protein>
<dbReference type="GO" id="GO:0010992">
    <property type="term" value="P:ubiquitin recycling"/>
    <property type="evidence" value="ECO:0007669"/>
    <property type="project" value="TreeGrafter"/>
</dbReference>
<feature type="repeat" description="WD" evidence="8">
    <location>
        <begin position="221"/>
        <end position="251"/>
    </location>
</feature>
<feature type="domain" description="PFU" evidence="10">
    <location>
        <begin position="361"/>
        <end position="456"/>
    </location>
</feature>
<feature type="compositionally biased region" description="Polar residues" evidence="9">
    <location>
        <begin position="491"/>
        <end position="507"/>
    </location>
</feature>
<proteinExistence type="inferred from homology"/>
<dbReference type="InterPro" id="IPR013535">
    <property type="entry name" value="PUL_dom"/>
</dbReference>
<evidence type="ECO:0000259" key="11">
    <source>
        <dbReference type="PROSITE" id="PS51396"/>
    </source>
</evidence>
<dbReference type="OrthoDB" id="10265988at2759"/>
<keyword evidence="4" id="KW-0963">Cytoplasm</keyword>
<comment type="similarity">
    <text evidence="3">Belongs to the WD repeat PLAP family.</text>
</comment>
<comment type="caution">
    <text evidence="12">The sequence shown here is derived from an EMBL/GenBank/DDBJ whole genome shotgun (WGS) entry which is preliminary data.</text>
</comment>
<keyword evidence="5 8" id="KW-0853">WD repeat</keyword>
<comment type="subcellular location">
    <subcellularLocation>
        <location evidence="2">Cytoplasm</location>
    </subcellularLocation>
    <subcellularLocation>
        <location evidence="1">Nucleus</location>
    </subcellularLocation>
</comment>
<dbReference type="Pfam" id="PF00400">
    <property type="entry name" value="WD40"/>
    <property type="match status" value="6"/>
</dbReference>
<dbReference type="InterPro" id="IPR036322">
    <property type="entry name" value="WD40_repeat_dom_sf"/>
</dbReference>
<dbReference type="PANTHER" id="PTHR19849">
    <property type="entry name" value="PHOSPHOLIPASE A-2-ACTIVATING PROTEIN"/>
    <property type="match status" value="1"/>
</dbReference>
<evidence type="ECO:0000256" key="7">
    <source>
        <dbReference type="ARBA" id="ARBA00023242"/>
    </source>
</evidence>
<gene>
    <name evidence="12" type="ORF">BJ322DRAFT_1178350</name>
</gene>
<evidence type="ECO:0000259" key="10">
    <source>
        <dbReference type="PROSITE" id="PS51394"/>
    </source>
</evidence>
<organism evidence="12 13">
    <name type="scientific">Thelephora terrestris</name>
    <dbReference type="NCBI Taxonomy" id="56493"/>
    <lineage>
        <taxon>Eukaryota</taxon>
        <taxon>Fungi</taxon>
        <taxon>Dikarya</taxon>
        <taxon>Basidiomycota</taxon>
        <taxon>Agaricomycotina</taxon>
        <taxon>Agaricomycetes</taxon>
        <taxon>Thelephorales</taxon>
        <taxon>Thelephoraceae</taxon>
        <taxon>Thelephora</taxon>
    </lineage>
</organism>
<reference evidence="12" key="2">
    <citation type="submission" date="2020-11" db="EMBL/GenBank/DDBJ databases">
        <authorList>
            <consortium name="DOE Joint Genome Institute"/>
            <person name="Kuo A."/>
            <person name="Miyauchi S."/>
            <person name="Kiss E."/>
            <person name="Drula E."/>
            <person name="Kohler A."/>
            <person name="Sanchez-Garcia M."/>
            <person name="Andreopoulos B."/>
            <person name="Barry K.W."/>
            <person name="Bonito G."/>
            <person name="Buee M."/>
            <person name="Carver A."/>
            <person name="Chen C."/>
            <person name="Cichocki N."/>
            <person name="Clum A."/>
            <person name="Culley D."/>
            <person name="Crous P.W."/>
            <person name="Fauchery L."/>
            <person name="Girlanda M."/>
            <person name="Hayes R."/>
            <person name="Keri Z."/>
            <person name="Labutti K."/>
            <person name="Lipzen A."/>
            <person name="Lombard V."/>
            <person name="Magnuson J."/>
            <person name="Maillard F."/>
            <person name="Morin E."/>
            <person name="Murat C."/>
            <person name="Nolan M."/>
            <person name="Ohm R."/>
            <person name="Pangilinan J."/>
            <person name="Pereira M."/>
            <person name="Perotto S."/>
            <person name="Peter M."/>
            <person name="Riley R."/>
            <person name="Sitrit Y."/>
            <person name="Stielow B."/>
            <person name="Szollosi G."/>
            <person name="Zifcakova L."/>
            <person name="Stursova M."/>
            <person name="Spatafora J.W."/>
            <person name="Tedersoo L."/>
            <person name="Vaario L.-M."/>
            <person name="Yamada A."/>
            <person name="Yan M."/>
            <person name="Wang P."/>
            <person name="Xu J."/>
            <person name="Bruns T."/>
            <person name="Baldrian P."/>
            <person name="Vilgalys R."/>
            <person name="Henrissat B."/>
            <person name="Grigoriev I.V."/>
            <person name="Hibbett D."/>
            <person name="Nagy L.G."/>
            <person name="Martin F.M."/>
        </authorList>
    </citation>
    <scope>NUCLEOTIDE SEQUENCE</scope>
    <source>
        <strain evidence="12">UH-Tt-Lm1</strain>
    </source>
</reference>
<dbReference type="InterPro" id="IPR011989">
    <property type="entry name" value="ARM-like"/>
</dbReference>
<dbReference type="FunFam" id="2.130.10.10:FF:000175">
    <property type="entry name" value="Phospholipase A-2-activating protein"/>
    <property type="match status" value="1"/>
</dbReference>
<feature type="compositionally biased region" description="Pro residues" evidence="9">
    <location>
        <begin position="520"/>
        <end position="530"/>
    </location>
</feature>